<name>A0ABU7JN50_9NOCA</name>
<dbReference type="Gene3D" id="3.40.109.10">
    <property type="entry name" value="NADH Oxidase"/>
    <property type="match status" value="1"/>
</dbReference>
<accession>A0ABU7JN50</accession>
<evidence type="ECO:0000313" key="3">
    <source>
        <dbReference type="Proteomes" id="UP001331936"/>
    </source>
</evidence>
<reference evidence="2 3" key="1">
    <citation type="submission" date="2023-08" db="EMBL/GenBank/DDBJ databases">
        <authorList>
            <person name="Girao M."/>
            <person name="Carvalho M.F."/>
        </authorList>
    </citation>
    <scope>NUCLEOTIDE SEQUENCE [LARGE SCALE GENOMIC DNA]</scope>
    <source>
        <strain evidence="2 3">CC-R104</strain>
    </source>
</reference>
<dbReference type="PANTHER" id="PTHR23026">
    <property type="entry name" value="NADPH NITROREDUCTASE"/>
    <property type="match status" value="1"/>
</dbReference>
<comment type="caution">
    <text evidence="2">The sequence shown here is derived from an EMBL/GenBank/DDBJ whole genome shotgun (WGS) entry which is preliminary data.</text>
</comment>
<dbReference type="Proteomes" id="UP001331936">
    <property type="component" value="Unassembled WGS sequence"/>
</dbReference>
<feature type="region of interest" description="Disordered" evidence="1">
    <location>
        <begin position="309"/>
        <end position="339"/>
    </location>
</feature>
<organism evidence="2 3">
    <name type="scientific">Rhodococcus chondri</name>
    <dbReference type="NCBI Taxonomy" id="3065941"/>
    <lineage>
        <taxon>Bacteria</taxon>
        <taxon>Bacillati</taxon>
        <taxon>Actinomycetota</taxon>
        <taxon>Actinomycetes</taxon>
        <taxon>Mycobacteriales</taxon>
        <taxon>Nocardiaceae</taxon>
        <taxon>Rhodococcus</taxon>
    </lineage>
</organism>
<keyword evidence="3" id="KW-1185">Reference proteome</keyword>
<dbReference type="PANTHER" id="PTHR23026:SF123">
    <property type="entry name" value="NAD(P)H NITROREDUCTASE RV3131-RELATED"/>
    <property type="match status" value="1"/>
</dbReference>
<gene>
    <name evidence="2" type="ORF">Q8814_04995</name>
</gene>
<protein>
    <recommendedName>
        <fullName evidence="4">NAD(P)H nitroreductase</fullName>
    </recommendedName>
</protein>
<dbReference type="InterPro" id="IPR050627">
    <property type="entry name" value="Nitroreductase/BluB"/>
</dbReference>
<dbReference type="RefSeq" id="WP_330150914.1">
    <property type="nucleotide sequence ID" value="NZ_JAUZMZ010000017.1"/>
</dbReference>
<evidence type="ECO:0008006" key="4">
    <source>
        <dbReference type="Google" id="ProtNLM"/>
    </source>
</evidence>
<dbReference type="InterPro" id="IPR000415">
    <property type="entry name" value="Nitroreductase-like"/>
</dbReference>
<proteinExistence type="predicted"/>
<dbReference type="NCBIfam" id="NF047509">
    <property type="entry name" value="Rv3131_FMN_oxido"/>
    <property type="match status" value="1"/>
</dbReference>
<evidence type="ECO:0000313" key="2">
    <source>
        <dbReference type="EMBL" id="MEE2031474.1"/>
    </source>
</evidence>
<evidence type="ECO:0000256" key="1">
    <source>
        <dbReference type="SAM" id="MobiDB-lite"/>
    </source>
</evidence>
<sequence length="339" mass="36910">MSTPIMGTPRNPDIESVRVAVTLACRAPSVHNSQPWRWHYTNGRLELSGDRSRVLPMMDPSGRQLVISCGAALDHLRVAFTALKWSTRIDRLPEGLHSETLATIGFGRDARPASHDFDLLSSIRRRYSDRRPFGPAAEIERVVAAAVAPPHVQVTTVPQDGRAVLAAATELSAASRRYDTAYQDELHWWTGHSTTTSGIPREALIPADLRRRVDVGRLFPAGSKGAADTPMPDADRSTVLVISTDTDERPDWLAAGETLSALLLAATVEGLATCPLTHVTELKSSRNMIAHLLPEEGYPQALIRIGKVESEGRPQATPRLPTDAVLSVDPRTPGKSRLP</sequence>
<dbReference type="SUPFAM" id="SSF55469">
    <property type="entry name" value="FMN-dependent nitroreductase-like"/>
    <property type="match status" value="2"/>
</dbReference>
<dbReference type="EMBL" id="JAUZMZ010000017">
    <property type="protein sequence ID" value="MEE2031474.1"/>
    <property type="molecule type" value="Genomic_DNA"/>
</dbReference>